<dbReference type="Gene3D" id="3.20.20.70">
    <property type="entry name" value="Aldolase class I"/>
    <property type="match status" value="1"/>
</dbReference>
<organism evidence="8 9">
    <name type="scientific">Nannocystis exedens</name>
    <dbReference type="NCBI Taxonomy" id="54"/>
    <lineage>
        <taxon>Bacteria</taxon>
        <taxon>Pseudomonadati</taxon>
        <taxon>Myxococcota</taxon>
        <taxon>Polyangia</taxon>
        <taxon>Nannocystales</taxon>
        <taxon>Nannocystaceae</taxon>
        <taxon>Nannocystis</taxon>
    </lineage>
</organism>
<dbReference type="Proteomes" id="UP000199400">
    <property type="component" value="Unassembled WGS sequence"/>
</dbReference>
<dbReference type="GO" id="GO:0003824">
    <property type="term" value="F:catalytic activity"/>
    <property type="evidence" value="ECO:0007669"/>
    <property type="project" value="InterPro"/>
</dbReference>
<dbReference type="PANTHER" id="PTHR11228:SF7">
    <property type="entry name" value="PQQA PEPTIDE CYCLASE"/>
    <property type="match status" value="1"/>
</dbReference>
<gene>
    <name evidence="8" type="ORF">SAMN02745121_09133</name>
</gene>
<dbReference type="SFLD" id="SFLDS00029">
    <property type="entry name" value="Radical_SAM"/>
    <property type="match status" value="1"/>
</dbReference>
<protein>
    <submittedName>
        <fullName evidence="8">Radical SAM superfamily enzyme, MoaA/NifB/PqqE/SkfB family</fullName>
    </submittedName>
</protein>
<reference evidence="9" key="1">
    <citation type="submission" date="2016-10" db="EMBL/GenBank/DDBJ databases">
        <authorList>
            <person name="Varghese N."/>
            <person name="Submissions S."/>
        </authorList>
    </citation>
    <scope>NUCLEOTIDE SEQUENCE [LARGE SCALE GENOMIC DNA]</scope>
    <source>
        <strain evidence="9">ATCC 25963</strain>
    </source>
</reference>
<dbReference type="CDD" id="cd01335">
    <property type="entry name" value="Radical_SAM"/>
    <property type="match status" value="1"/>
</dbReference>
<accession>A0A1I2J0N2</accession>
<feature type="compositionally biased region" description="Basic and acidic residues" evidence="6">
    <location>
        <begin position="380"/>
        <end position="390"/>
    </location>
</feature>
<evidence type="ECO:0000256" key="5">
    <source>
        <dbReference type="ARBA" id="ARBA00023014"/>
    </source>
</evidence>
<dbReference type="PROSITE" id="PS51918">
    <property type="entry name" value="RADICAL_SAM"/>
    <property type="match status" value="1"/>
</dbReference>
<dbReference type="PANTHER" id="PTHR11228">
    <property type="entry name" value="RADICAL SAM DOMAIN PROTEIN"/>
    <property type="match status" value="1"/>
</dbReference>
<dbReference type="EMBL" id="FOMX01000113">
    <property type="protein sequence ID" value="SFF48282.1"/>
    <property type="molecule type" value="Genomic_DNA"/>
</dbReference>
<dbReference type="SFLD" id="SFLDG01067">
    <property type="entry name" value="SPASM/twitch_domain_containing"/>
    <property type="match status" value="1"/>
</dbReference>
<evidence type="ECO:0000256" key="3">
    <source>
        <dbReference type="ARBA" id="ARBA00022723"/>
    </source>
</evidence>
<evidence type="ECO:0000256" key="1">
    <source>
        <dbReference type="ARBA" id="ARBA00001966"/>
    </source>
</evidence>
<dbReference type="InterPro" id="IPR007197">
    <property type="entry name" value="rSAM"/>
</dbReference>
<dbReference type="AlphaFoldDB" id="A0A1I2J0N2"/>
<evidence type="ECO:0000256" key="2">
    <source>
        <dbReference type="ARBA" id="ARBA00022691"/>
    </source>
</evidence>
<proteinExistence type="predicted"/>
<dbReference type="GO" id="GO:0051536">
    <property type="term" value="F:iron-sulfur cluster binding"/>
    <property type="evidence" value="ECO:0007669"/>
    <property type="project" value="UniProtKB-KW"/>
</dbReference>
<evidence type="ECO:0000313" key="9">
    <source>
        <dbReference type="Proteomes" id="UP000199400"/>
    </source>
</evidence>
<evidence type="ECO:0000256" key="4">
    <source>
        <dbReference type="ARBA" id="ARBA00023004"/>
    </source>
</evidence>
<dbReference type="InterPro" id="IPR050377">
    <property type="entry name" value="Radical_SAM_PqqE_MftC-like"/>
</dbReference>
<feature type="region of interest" description="Disordered" evidence="6">
    <location>
        <begin position="353"/>
        <end position="439"/>
    </location>
</feature>
<sequence length="439" mass="48139">MDALPATAVQHEEAAHERRNWVRLTFDCNDRCVFCLDAHTHNGTNRDREEIKAQILDGRRRGATRLILSGGEPTIHPNFVDFVRLGRRAGYRKIQTVTNGRMFAYPAFLRAALDAGLSEITFSIHGPNARIHDALVGTRGAFDEEVKGLRGALADGRPVVNIDVCVNRGNVKQLPELMATFTAMGVREFDLLHVIPFGRAYSEGREVLFYDLEAMRPYLLEAFAYARRPGIHVWLNRFPPQHLEGFEDLIQDPHKLIEEVRGRKEEYALLLEHDIPLDCRAPERCKHCYLQPLCDRLDDVRADLAGRAFEVLRVDAAAERHAPVAYGGDPASRQHAAARLRRVLAERALAAGLSGHAPEDSPEAWGGTADEAAAGMAEARAARARDRADLTAEPAADASGHVLADTSPSSRESAAQAAAGPSGHVPPATSPGRPDVLPP</sequence>
<dbReference type="RefSeq" id="WP_143141594.1">
    <property type="nucleotide sequence ID" value="NZ_FOMX01000113.1"/>
</dbReference>
<evidence type="ECO:0000313" key="8">
    <source>
        <dbReference type="EMBL" id="SFF48282.1"/>
    </source>
</evidence>
<evidence type="ECO:0000259" key="7">
    <source>
        <dbReference type="PROSITE" id="PS51918"/>
    </source>
</evidence>
<dbReference type="Pfam" id="PF04055">
    <property type="entry name" value="Radical_SAM"/>
    <property type="match status" value="1"/>
</dbReference>
<keyword evidence="4" id="KW-0408">Iron</keyword>
<feature type="compositionally biased region" description="Low complexity" evidence="6">
    <location>
        <begin position="366"/>
        <end position="379"/>
    </location>
</feature>
<dbReference type="GO" id="GO:0046872">
    <property type="term" value="F:metal ion binding"/>
    <property type="evidence" value="ECO:0007669"/>
    <property type="project" value="UniProtKB-KW"/>
</dbReference>
<dbReference type="STRING" id="54.SAMN02745121_09133"/>
<dbReference type="InterPro" id="IPR013785">
    <property type="entry name" value="Aldolase_TIM"/>
</dbReference>
<feature type="non-terminal residue" evidence="8">
    <location>
        <position position="439"/>
    </location>
</feature>
<keyword evidence="5" id="KW-0411">Iron-sulfur</keyword>
<dbReference type="SUPFAM" id="SSF102114">
    <property type="entry name" value="Radical SAM enzymes"/>
    <property type="match status" value="1"/>
</dbReference>
<keyword evidence="3" id="KW-0479">Metal-binding</keyword>
<keyword evidence="9" id="KW-1185">Reference proteome</keyword>
<feature type="domain" description="Radical SAM core" evidence="7">
    <location>
        <begin position="14"/>
        <end position="229"/>
    </location>
</feature>
<dbReference type="InterPro" id="IPR058240">
    <property type="entry name" value="rSAM_sf"/>
</dbReference>
<name>A0A1I2J0N2_9BACT</name>
<keyword evidence="2" id="KW-0949">S-adenosyl-L-methionine</keyword>
<evidence type="ECO:0000256" key="6">
    <source>
        <dbReference type="SAM" id="MobiDB-lite"/>
    </source>
</evidence>
<comment type="cofactor">
    <cofactor evidence="1">
        <name>[4Fe-4S] cluster</name>
        <dbReference type="ChEBI" id="CHEBI:49883"/>
    </cofactor>
</comment>